<sequence length="58" mass="6724">MKITLCITTLLNLCVLHGLCNVLQSFNNEDMISCHYHILCDLNETQRLRQMAEEISDQ</sequence>
<feature type="chain" id="PRO_5021439034" evidence="1">
    <location>
        <begin position="26"/>
        <end position="58"/>
    </location>
</feature>
<protein>
    <submittedName>
        <fullName evidence="2">Uncharacterized protein</fullName>
    </submittedName>
</protein>
<keyword evidence="3" id="KW-1185">Reference proteome</keyword>
<proteinExistence type="predicted"/>
<organism evidence="2 3">
    <name type="scientific">Araneus ventricosus</name>
    <name type="common">Orbweaver spider</name>
    <name type="synonym">Epeira ventricosa</name>
    <dbReference type="NCBI Taxonomy" id="182803"/>
    <lineage>
        <taxon>Eukaryota</taxon>
        <taxon>Metazoa</taxon>
        <taxon>Ecdysozoa</taxon>
        <taxon>Arthropoda</taxon>
        <taxon>Chelicerata</taxon>
        <taxon>Arachnida</taxon>
        <taxon>Araneae</taxon>
        <taxon>Araneomorphae</taxon>
        <taxon>Entelegynae</taxon>
        <taxon>Araneoidea</taxon>
        <taxon>Araneidae</taxon>
        <taxon>Araneus</taxon>
    </lineage>
</organism>
<dbReference type="AlphaFoldDB" id="A0A4Y2SBL3"/>
<evidence type="ECO:0000256" key="1">
    <source>
        <dbReference type="SAM" id="SignalP"/>
    </source>
</evidence>
<accession>A0A4Y2SBL3</accession>
<keyword evidence="1" id="KW-0732">Signal</keyword>
<gene>
    <name evidence="2" type="ORF">AVEN_256589_1</name>
</gene>
<feature type="non-terminal residue" evidence="2">
    <location>
        <position position="58"/>
    </location>
</feature>
<comment type="caution">
    <text evidence="2">The sequence shown here is derived from an EMBL/GenBank/DDBJ whole genome shotgun (WGS) entry which is preliminary data.</text>
</comment>
<name>A0A4Y2SBL3_ARAVE</name>
<dbReference type="EMBL" id="BGPR01020713">
    <property type="protein sequence ID" value="GBN85291.1"/>
    <property type="molecule type" value="Genomic_DNA"/>
</dbReference>
<dbReference type="Proteomes" id="UP000499080">
    <property type="component" value="Unassembled WGS sequence"/>
</dbReference>
<evidence type="ECO:0000313" key="2">
    <source>
        <dbReference type="EMBL" id="GBN85291.1"/>
    </source>
</evidence>
<feature type="signal peptide" evidence="1">
    <location>
        <begin position="1"/>
        <end position="25"/>
    </location>
</feature>
<reference evidence="2 3" key="1">
    <citation type="journal article" date="2019" name="Sci. Rep.">
        <title>Orb-weaving spider Araneus ventricosus genome elucidates the spidroin gene catalogue.</title>
        <authorList>
            <person name="Kono N."/>
            <person name="Nakamura H."/>
            <person name="Ohtoshi R."/>
            <person name="Moran D.A.P."/>
            <person name="Shinohara A."/>
            <person name="Yoshida Y."/>
            <person name="Fujiwara M."/>
            <person name="Mori M."/>
            <person name="Tomita M."/>
            <person name="Arakawa K."/>
        </authorList>
    </citation>
    <scope>NUCLEOTIDE SEQUENCE [LARGE SCALE GENOMIC DNA]</scope>
</reference>
<evidence type="ECO:0000313" key="3">
    <source>
        <dbReference type="Proteomes" id="UP000499080"/>
    </source>
</evidence>